<evidence type="ECO:0000256" key="4">
    <source>
        <dbReference type="ARBA" id="ARBA00023163"/>
    </source>
</evidence>
<keyword evidence="7" id="KW-1185">Reference proteome</keyword>
<dbReference type="SUPFAM" id="SSF46785">
    <property type="entry name" value="Winged helix' DNA-binding domain"/>
    <property type="match status" value="1"/>
</dbReference>
<gene>
    <name evidence="6" type="ORF">V0R50_03445</name>
</gene>
<name>A0ABU7HL91_9PSED</name>
<keyword evidence="3" id="KW-0238">DNA-binding</keyword>
<dbReference type="RefSeq" id="WP_330073218.1">
    <property type="nucleotide sequence ID" value="NZ_JAZDQJ010000002.1"/>
</dbReference>
<reference evidence="6 7" key="1">
    <citation type="submission" date="2024-01" db="EMBL/GenBank/DDBJ databases">
        <title>Unpublished Manusciprt.</title>
        <authorList>
            <person name="Duman M."/>
            <person name="Valdes E.G."/>
            <person name="Ajmi N."/>
            <person name="Altun S."/>
            <person name="Saticioglu I.B."/>
        </authorList>
    </citation>
    <scope>NUCLEOTIDE SEQUENCE [LARGE SCALE GENOMIC DNA]</scope>
    <source>
        <strain evidence="6 7">148P</strain>
    </source>
</reference>
<dbReference type="PANTHER" id="PTHR30346:SF17">
    <property type="entry name" value="LYSR FAMILY TRANSCRIPTIONAL REGULATOR"/>
    <property type="match status" value="1"/>
</dbReference>
<comment type="caution">
    <text evidence="6">The sequence shown here is derived from an EMBL/GenBank/DDBJ whole genome shotgun (WGS) entry which is preliminary data.</text>
</comment>
<protein>
    <submittedName>
        <fullName evidence="6">LysR family transcriptional regulator</fullName>
    </submittedName>
</protein>
<comment type="similarity">
    <text evidence="1">Belongs to the LysR transcriptional regulatory family.</text>
</comment>
<proteinExistence type="inferred from homology"/>
<dbReference type="PANTHER" id="PTHR30346">
    <property type="entry name" value="TRANSCRIPTIONAL DUAL REGULATOR HCAR-RELATED"/>
    <property type="match status" value="1"/>
</dbReference>
<evidence type="ECO:0000259" key="5">
    <source>
        <dbReference type="PROSITE" id="PS50931"/>
    </source>
</evidence>
<organism evidence="6 7">
    <name type="scientific">Pseudomonas ulcerans</name>
    <dbReference type="NCBI Taxonomy" id="3115852"/>
    <lineage>
        <taxon>Bacteria</taxon>
        <taxon>Pseudomonadati</taxon>
        <taxon>Pseudomonadota</taxon>
        <taxon>Gammaproteobacteria</taxon>
        <taxon>Pseudomonadales</taxon>
        <taxon>Pseudomonadaceae</taxon>
        <taxon>Pseudomonas</taxon>
    </lineage>
</organism>
<evidence type="ECO:0000256" key="1">
    <source>
        <dbReference type="ARBA" id="ARBA00009437"/>
    </source>
</evidence>
<feature type="domain" description="HTH lysR-type" evidence="5">
    <location>
        <begin position="15"/>
        <end position="67"/>
    </location>
</feature>
<dbReference type="Gene3D" id="1.10.10.10">
    <property type="entry name" value="Winged helix-like DNA-binding domain superfamily/Winged helix DNA-binding domain"/>
    <property type="match status" value="1"/>
</dbReference>
<sequence>MEPREGLGNTAEEALLYLRVIGRCGSFVQAARSLDIKPTRLRRVLSQLEAQVGQPLLCYQNSAVELTPKGREWQALQGVKGRECPRPASAMGWQPIRLVLMEELLHDIFLRELLNHLRRSARLNLEIVELRGASMEALQQADIAVWLSDDDRPQEPPDMRTQWLAGVHYQAHVSKRYSRKQSRPASSLELSDFQLVQSRAYLHSQSLMPWNNYVAARESGVVVVRSHELLLQTLRWGACVGLLPHYASRLDRTLVGLGDLFEAPMRRNMFLSVSDRRRQGAGVQEVLEVLCSAFESRREWFA</sequence>
<dbReference type="Pfam" id="PF00126">
    <property type="entry name" value="HTH_1"/>
    <property type="match status" value="1"/>
</dbReference>
<dbReference type="SUPFAM" id="SSF53850">
    <property type="entry name" value="Periplasmic binding protein-like II"/>
    <property type="match status" value="1"/>
</dbReference>
<evidence type="ECO:0000256" key="2">
    <source>
        <dbReference type="ARBA" id="ARBA00023015"/>
    </source>
</evidence>
<evidence type="ECO:0000256" key="3">
    <source>
        <dbReference type="ARBA" id="ARBA00023125"/>
    </source>
</evidence>
<evidence type="ECO:0000313" key="6">
    <source>
        <dbReference type="EMBL" id="MEE1932266.1"/>
    </source>
</evidence>
<dbReference type="InterPro" id="IPR036390">
    <property type="entry name" value="WH_DNA-bd_sf"/>
</dbReference>
<dbReference type="Proteomes" id="UP001335100">
    <property type="component" value="Unassembled WGS sequence"/>
</dbReference>
<accession>A0ABU7HL91</accession>
<dbReference type="PROSITE" id="PS50931">
    <property type="entry name" value="HTH_LYSR"/>
    <property type="match status" value="1"/>
</dbReference>
<keyword evidence="4" id="KW-0804">Transcription</keyword>
<keyword evidence="2" id="KW-0805">Transcription regulation</keyword>
<dbReference type="InterPro" id="IPR000847">
    <property type="entry name" value="LysR_HTH_N"/>
</dbReference>
<dbReference type="InterPro" id="IPR036388">
    <property type="entry name" value="WH-like_DNA-bd_sf"/>
</dbReference>
<evidence type="ECO:0000313" key="7">
    <source>
        <dbReference type="Proteomes" id="UP001335100"/>
    </source>
</evidence>
<dbReference type="EMBL" id="JAZDQJ010000002">
    <property type="protein sequence ID" value="MEE1932266.1"/>
    <property type="molecule type" value="Genomic_DNA"/>
</dbReference>
<dbReference type="Gene3D" id="3.40.190.290">
    <property type="match status" value="1"/>
</dbReference>